<dbReference type="Proteomes" id="UP000092574">
    <property type="component" value="Chromosome"/>
</dbReference>
<reference evidence="1" key="1">
    <citation type="submission" date="2017-04" db="EMBL/GenBank/DDBJ databases">
        <title>Complete Genome Sequences of Twelve Strains of a Stable Defined Moderately Diverse Mouse Microbiota 2 (sDMDMm2).</title>
        <authorList>
            <person name="Uchimura Y."/>
            <person name="Wyss M."/>
            <person name="Brugiroux S."/>
            <person name="Limenitakis J.P."/>
            <person name="Stecher B."/>
            <person name="McCoy K.D."/>
            <person name="Macpherson A.J."/>
        </authorList>
    </citation>
    <scope>NUCLEOTIDE SEQUENCE</scope>
    <source>
        <strain evidence="1">YL58</strain>
    </source>
</reference>
<gene>
    <name evidence="1" type="ORF">A4V09_05775</name>
</gene>
<evidence type="ECO:0000313" key="2">
    <source>
        <dbReference type="Proteomes" id="UP000092574"/>
    </source>
</evidence>
<accession>A0A1C7I8R0</accession>
<keyword evidence="2" id="KW-1185">Reference proteome</keyword>
<name>A0A1C7I8R0_9FIRM</name>
<dbReference type="KEGG" id="byl:A4V09_05775"/>
<protein>
    <submittedName>
        <fullName evidence="1">Uncharacterized protein</fullName>
    </submittedName>
</protein>
<organism evidence="1 2">
    <name type="scientific">Blautia pseudococcoides</name>
    <dbReference type="NCBI Taxonomy" id="1796616"/>
    <lineage>
        <taxon>Bacteria</taxon>
        <taxon>Bacillati</taxon>
        <taxon>Bacillota</taxon>
        <taxon>Clostridia</taxon>
        <taxon>Lachnospirales</taxon>
        <taxon>Lachnospiraceae</taxon>
        <taxon>Blautia</taxon>
    </lineage>
</organism>
<dbReference type="AlphaFoldDB" id="A0A1C7I8R0"/>
<proteinExistence type="predicted"/>
<sequence length="65" mass="7906">MSEIVIIRREIARVSKGRRIPAVRIQEEIYELNKKLPFHQRIQLIRMTEAEFKKTSIQKIRRGRF</sequence>
<dbReference type="STRING" id="1796616.A4V09_05775"/>
<evidence type="ECO:0000313" key="1">
    <source>
        <dbReference type="EMBL" id="ANU75314.1"/>
    </source>
</evidence>
<dbReference type="EMBL" id="CP015405">
    <property type="protein sequence ID" value="ANU75314.1"/>
    <property type="molecule type" value="Genomic_DNA"/>
</dbReference>